<dbReference type="GeneID" id="25910052"/>
<dbReference type="AlphaFoldDB" id="A0A0L0FMK8"/>
<feature type="region of interest" description="Disordered" evidence="1">
    <location>
        <begin position="15"/>
        <end position="35"/>
    </location>
</feature>
<evidence type="ECO:0000313" key="2">
    <source>
        <dbReference type="EMBL" id="KNC78004.1"/>
    </source>
</evidence>
<accession>A0A0L0FMK8</accession>
<keyword evidence="3" id="KW-1185">Reference proteome</keyword>
<sequence length="776" mass="85459">MDVAFNSVTRRCSTPVDYSQRSSGSEKRDVQSHQLSVRRLNSGYSEFKSLSAHPKIGSPEETRYILDSSRKDTSRFKHSSSVPTYPGTNCSTRTELVVHEYRSIAVELQQYTWDTNSCNDLRTVPELGAPLTSPYKAKVQPFNECPGVELAALSIADKHVDSCSIPQPLCRSPESFDACSPGLAHDLFFESSAVIVPPYSSPVPLPLTYEHSTPLPHNATSADSEALLKCGTFAESAGERCEESRKKNDTDKSSKLNAERLLLETSEVQLEESCDSQQFSTLLAFINGDYPVHSRAAFQPGPAKHTPSGTGAEAKESSTLDKTLEIVQNVPETAVKCLVPSIQKSPKTDVNCLGDYLCACFAGCQHKAVRTKDYVYASSSGSECGDFVDIAGALDHEHGNRSRNVSPADGWKCKDIAQRVAPNGDRTPDRSTHAFSALGSNCNLPKLTSPYKMGSKFLTYTVQSSRSERDDQAHGDTPMTVHRSYQDEVPILKQFSLDRCPTQPSLGTLPECVLTPGKWLSPLITTNPRWLSGPLSHELIRDIRNLQAAEQNEINSKATSGLQQIEVPATEGLLSKPSRSPTQADSTTCQGDMTRDMDAPQAESDMEMVLDDYVSSSSAASDKRYSLKLRLNPYKRTRGEGGDVSTRAKDDGHACWENRTRYSCRNTVTSIEQGASPGVDVGMIGLETQQRTTKRTPRSCTVKQESKALNQNRPTQRTRCIDTSVFRGKRREDIYKAKAGPRGSGVVKMEVRGKKKQAGRRTEPQQTVEYKKLIQR</sequence>
<organism evidence="2 3">
    <name type="scientific">Sphaeroforma arctica JP610</name>
    <dbReference type="NCBI Taxonomy" id="667725"/>
    <lineage>
        <taxon>Eukaryota</taxon>
        <taxon>Ichthyosporea</taxon>
        <taxon>Ichthyophonida</taxon>
        <taxon>Sphaeroforma</taxon>
    </lineage>
</organism>
<evidence type="ECO:0000256" key="1">
    <source>
        <dbReference type="SAM" id="MobiDB-lite"/>
    </source>
</evidence>
<proteinExistence type="predicted"/>
<feature type="compositionally biased region" description="Polar residues" evidence="1">
    <location>
        <begin position="577"/>
        <end position="591"/>
    </location>
</feature>
<reference evidence="2 3" key="1">
    <citation type="submission" date="2011-02" db="EMBL/GenBank/DDBJ databases">
        <title>The Genome Sequence of Sphaeroforma arctica JP610.</title>
        <authorList>
            <consortium name="The Broad Institute Genome Sequencing Platform"/>
            <person name="Russ C."/>
            <person name="Cuomo C."/>
            <person name="Young S.K."/>
            <person name="Zeng Q."/>
            <person name="Gargeya S."/>
            <person name="Alvarado L."/>
            <person name="Berlin A."/>
            <person name="Chapman S.B."/>
            <person name="Chen Z."/>
            <person name="Freedman E."/>
            <person name="Gellesch M."/>
            <person name="Goldberg J."/>
            <person name="Griggs A."/>
            <person name="Gujja S."/>
            <person name="Heilman E."/>
            <person name="Heiman D."/>
            <person name="Howarth C."/>
            <person name="Mehta T."/>
            <person name="Neiman D."/>
            <person name="Pearson M."/>
            <person name="Roberts A."/>
            <person name="Saif S."/>
            <person name="Shea T."/>
            <person name="Shenoy N."/>
            <person name="Sisk P."/>
            <person name="Stolte C."/>
            <person name="Sykes S."/>
            <person name="White J."/>
            <person name="Yandava C."/>
            <person name="Burger G."/>
            <person name="Gray M.W."/>
            <person name="Holland P.W.H."/>
            <person name="King N."/>
            <person name="Lang F.B.F."/>
            <person name="Roger A.J."/>
            <person name="Ruiz-Trillo I."/>
            <person name="Haas B."/>
            <person name="Nusbaum C."/>
            <person name="Birren B."/>
        </authorList>
    </citation>
    <scope>NUCLEOTIDE SEQUENCE [LARGE SCALE GENOMIC DNA]</scope>
    <source>
        <strain evidence="2 3">JP610</strain>
    </source>
</reference>
<evidence type="ECO:0000313" key="3">
    <source>
        <dbReference type="Proteomes" id="UP000054560"/>
    </source>
</evidence>
<feature type="region of interest" description="Disordered" evidence="1">
    <location>
        <begin position="732"/>
        <end position="776"/>
    </location>
</feature>
<feature type="region of interest" description="Disordered" evidence="1">
    <location>
        <begin position="297"/>
        <end position="319"/>
    </location>
</feature>
<name>A0A0L0FMK8_9EUKA</name>
<gene>
    <name evidence="2" type="ORF">SARC_09548</name>
</gene>
<protein>
    <submittedName>
        <fullName evidence="2">Uncharacterized protein</fullName>
    </submittedName>
</protein>
<dbReference type="EMBL" id="KQ242579">
    <property type="protein sequence ID" value="KNC78004.1"/>
    <property type="molecule type" value="Genomic_DNA"/>
</dbReference>
<dbReference type="RefSeq" id="XP_014151906.1">
    <property type="nucleotide sequence ID" value="XM_014296431.1"/>
</dbReference>
<feature type="region of interest" description="Disordered" evidence="1">
    <location>
        <begin position="573"/>
        <end position="595"/>
    </location>
</feature>
<dbReference type="Proteomes" id="UP000054560">
    <property type="component" value="Unassembled WGS sequence"/>
</dbReference>